<organism evidence="13 14">
    <name type="scientific">Amblyomma americanum</name>
    <name type="common">Lone star tick</name>
    <dbReference type="NCBI Taxonomy" id="6943"/>
    <lineage>
        <taxon>Eukaryota</taxon>
        <taxon>Metazoa</taxon>
        <taxon>Ecdysozoa</taxon>
        <taxon>Arthropoda</taxon>
        <taxon>Chelicerata</taxon>
        <taxon>Arachnida</taxon>
        <taxon>Acari</taxon>
        <taxon>Parasitiformes</taxon>
        <taxon>Ixodida</taxon>
        <taxon>Ixodoidea</taxon>
        <taxon>Ixodidae</taxon>
        <taxon>Amblyomminae</taxon>
        <taxon>Amblyomma</taxon>
    </lineage>
</organism>
<dbReference type="EMBL" id="JARKHS020022599">
    <property type="protein sequence ID" value="KAK8769448.1"/>
    <property type="molecule type" value="Genomic_DNA"/>
</dbReference>
<evidence type="ECO:0000256" key="6">
    <source>
        <dbReference type="ARBA" id="ARBA00042471"/>
    </source>
</evidence>
<protein>
    <recommendedName>
        <fullName evidence="4">ADP-ribosylhydrolase ARH3</fullName>
        <ecNumber evidence="2">3.2.1.143</ecNumber>
    </recommendedName>
    <alternativeName>
        <fullName evidence="5">ADP-ribose glycohydrolase ARH3</fullName>
    </alternativeName>
    <alternativeName>
        <fullName evidence="6">ADP-ribosylhydrolase 3</fullName>
    </alternativeName>
    <alternativeName>
        <fullName evidence="9">O-acetyl-ADP-ribose deacetylase ARH3</fullName>
    </alternativeName>
    <alternativeName>
        <fullName evidence="10">Poly(ADP-ribose) glycohydrolase ARH3</fullName>
    </alternativeName>
    <alternativeName>
        <fullName evidence="8">[Protein ADP-ribosylarginine] hydrolase-like protein 2</fullName>
    </alternativeName>
    <alternativeName>
        <fullName evidence="7">[Protein ADP-ribosylserine] hydrolase</fullName>
    </alternativeName>
</protein>
<reference evidence="13 14" key="1">
    <citation type="journal article" date="2023" name="Arcadia Sci">
        <title>De novo assembly of a long-read Amblyomma americanum tick genome.</title>
        <authorList>
            <person name="Chou S."/>
            <person name="Poskanzer K.E."/>
            <person name="Rollins M."/>
            <person name="Thuy-Boun P.S."/>
        </authorList>
    </citation>
    <scope>NUCLEOTIDE SEQUENCE [LARGE SCALE GENOMIC DNA]</scope>
    <source>
        <strain evidence="13">F_SG_1</strain>
        <tissue evidence="13">Salivary glands</tissue>
    </source>
</reference>
<keyword evidence="12" id="KW-0460">Magnesium</keyword>
<dbReference type="PANTHER" id="PTHR16222">
    <property type="entry name" value="ADP-RIBOSYLGLYCOHYDROLASE"/>
    <property type="match status" value="1"/>
</dbReference>
<evidence type="ECO:0000256" key="4">
    <source>
        <dbReference type="ARBA" id="ARBA00041057"/>
    </source>
</evidence>
<evidence type="ECO:0000256" key="11">
    <source>
        <dbReference type="ARBA" id="ARBA00049015"/>
    </source>
</evidence>
<proteinExistence type="inferred from homology"/>
<name>A0AAQ4E427_AMBAM</name>
<accession>A0AAQ4E427</accession>
<evidence type="ECO:0000256" key="12">
    <source>
        <dbReference type="PIRSR" id="PIRSR605502-1"/>
    </source>
</evidence>
<evidence type="ECO:0000256" key="1">
    <source>
        <dbReference type="ARBA" id="ARBA00010702"/>
    </source>
</evidence>
<evidence type="ECO:0000256" key="2">
    <source>
        <dbReference type="ARBA" id="ARBA00012255"/>
    </source>
</evidence>
<evidence type="ECO:0000256" key="3">
    <source>
        <dbReference type="ARBA" id="ARBA00022801"/>
    </source>
</evidence>
<comment type="catalytic activity">
    <reaction evidence="11">
        <text>alpha-NAD(+) + H2O = ADP-D-ribose + nicotinamide + H(+)</text>
        <dbReference type="Rhea" id="RHEA:68792"/>
        <dbReference type="ChEBI" id="CHEBI:15377"/>
        <dbReference type="ChEBI" id="CHEBI:15378"/>
        <dbReference type="ChEBI" id="CHEBI:17154"/>
        <dbReference type="ChEBI" id="CHEBI:57967"/>
        <dbReference type="ChEBI" id="CHEBI:77017"/>
    </reaction>
</comment>
<feature type="binding site" evidence="12">
    <location>
        <position position="92"/>
    </location>
    <ligand>
        <name>Mg(2+)</name>
        <dbReference type="ChEBI" id="CHEBI:18420"/>
        <label>1</label>
    </ligand>
</feature>
<dbReference type="GO" id="GO:0004649">
    <property type="term" value="F:poly(ADP-ribose) glycohydrolase activity"/>
    <property type="evidence" value="ECO:0007669"/>
    <property type="project" value="UniProtKB-EC"/>
</dbReference>
<dbReference type="GO" id="GO:0005634">
    <property type="term" value="C:nucleus"/>
    <property type="evidence" value="ECO:0007669"/>
    <property type="project" value="TreeGrafter"/>
</dbReference>
<comment type="caution">
    <text evidence="13">The sequence shown here is derived from an EMBL/GenBank/DDBJ whole genome shotgun (WGS) entry which is preliminary data.</text>
</comment>
<sequence>MSSLCKEDTMGSSLDVSVGLRAKYQGCMVGALIGDCLGSPFEELPRRHVLPTSQLDYFLSRIRNKSVRADEKAGRRFKADSRHKFGGYYSYTDDTAMAHALAQSLIDCRGFDAKVVARRFTEEFFGNKDLRSEYGPKVRAVFAALAKTKYEDVWAPAKEQFDGTGSFGNGAAMRVAPVALCYYGDEQATIRMAQLQSKLTHAHPLGYNGATLVCLAIQLALSSDPSKELDVGRFLDTLKLRMREIESEKDSFYGPRLDVMKRMLLNRYEDAPPERVAAVLGNEITADRSVPAALYAFLRSVRPLARCK</sequence>
<dbReference type="InterPro" id="IPR005502">
    <property type="entry name" value="Ribosyl_crysJ1"/>
</dbReference>
<evidence type="ECO:0000313" key="14">
    <source>
        <dbReference type="Proteomes" id="UP001321473"/>
    </source>
</evidence>
<dbReference type="AlphaFoldDB" id="A0AAQ4E427"/>
<gene>
    <name evidence="13" type="ORF">V5799_014085</name>
</gene>
<evidence type="ECO:0000256" key="5">
    <source>
        <dbReference type="ARBA" id="ARBA00042398"/>
    </source>
</evidence>
<evidence type="ECO:0000256" key="10">
    <source>
        <dbReference type="ARBA" id="ARBA00043193"/>
    </source>
</evidence>
<dbReference type="EC" id="3.2.1.143" evidence="2"/>
<dbReference type="InterPro" id="IPR036705">
    <property type="entry name" value="Ribosyl_crysJ1_sf"/>
</dbReference>
<dbReference type="Proteomes" id="UP001321473">
    <property type="component" value="Unassembled WGS sequence"/>
</dbReference>
<dbReference type="PANTHER" id="PTHR16222:SF24">
    <property type="entry name" value="ADP-RIBOSYLHYDROLASE ARH3"/>
    <property type="match status" value="1"/>
</dbReference>
<feature type="binding site" evidence="12">
    <location>
        <position position="93"/>
    </location>
    <ligand>
        <name>Mg(2+)</name>
        <dbReference type="ChEBI" id="CHEBI:18420"/>
        <label>1</label>
    </ligand>
</feature>
<evidence type="ECO:0000313" key="13">
    <source>
        <dbReference type="EMBL" id="KAK8769448.1"/>
    </source>
</evidence>
<keyword evidence="3" id="KW-0378">Hydrolase</keyword>
<evidence type="ECO:0000256" key="8">
    <source>
        <dbReference type="ARBA" id="ARBA00042850"/>
    </source>
</evidence>
<dbReference type="GO" id="GO:0046872">
    <property type="term" value="F:metal ion binding"/>
    <property type="evidence" value="ECO:0007669"/>
    <property type="project" value="UniProtKB-KW"/>
</dbReference>
<dbReference type="Pfam" id="PF03747">
    <property type="entry name" value="ADP_ribosyl_GH"/>
    <property type="match status" value="1"/>
</dbReference>
<comment type="cofactor">
    <cofactor evidence="12">
        <name>Mg(2+)</name>
        <dbReference type="ChEBI" id="CHEBI:18420"/>
    </cofactor>
    <text evidence="12">Binds 2 magnesium ions per subunit.</text>
</comment>
<evidence type="ECO:0000256" key="7">
    <source>
        <dbReference type="ARBA" id="ARBA00042722"/>
    </source>
</evidence>
<dbReference type="SUPFAM" id="SSF101478">
    <property type="entry name" value="ADP-ribosylglycohydrolase"/>
    <property type="match status" value="1"/>
</dbReference>
<keyword evidence="12" id="KW-0479">Metal-binding</keyword>
<comment type="similarity">
    <text evidence="1">Belongs to the ADP-ribosylglycohydrolase family.</text>
</comment>
<dbReference type="Gene3D" id="1.10.4080.10">
    <property type="entry name" value="ADP-ribosylation/Crystallin J1"/>
    <property type="match status" value="1"/>
</dbReference>
<evidence type="ECO:0000256" key="9">
    <source>
        <dbReference type="ARBA" id="ARBA00043187"/>
    </source>
</evidence>
<dbReference type="InterPro" id="IPR050792">
    <property type="entry name" value="ADP-ribosylglycohydrolase"/>
</dbReference>
<dbReference type="GO" id="GO:0005739">
    <property type="term" value="C:mitochondrion"/>
    <property type="evidence" value="ECO:0007669"/>
    <property type="project" value="TreeGrafter"/>
</dbReference>
<feature type="non-terminal residue" evidence="13">
    <location>
        <position position="308"/>
    </location>
</feature>
<feature type="binding site" evidence="12">
    <location>
        <position position="94"/>
    </location>
    <ligand>
        <name>Mg(2+)</name>
        <dbReference type="ChEBI" id="CHEBI:18420"/>
        <label>1</label>
    </ligand>
</feature>
<keyword evidence="14" id="KW-1185">Reference proteome</keyword>